<evidence type="ECO:0000313" key="1">
    <source>
        <dbReference type="EMBL" id="MDY0395150.1"/>
    </source>
</evidence>
<comment type="caution">
    <text evidence="1">The sequence shown here is derived from an EMBL/GenBank/DDBJ whole genome shotgun (WGS) entry which is preliminary data.</text>
</comment>
<reference evidence="1 2" key="1">
    <citation type="submission" date="2023-10" db="EMBL/GenBank/DDBJ databases">
        <title>Virgibacillus halophilus 5B73C genome.</title>
        <authorList>
            <person name="Miliotis G."/>
            <person name="Sengupta P."/>
            <person name="Hameed A."/>
            <person name="Chuvochina M."/>
            <person name="Mcdonagh F."/>
            <person name="Simpson A.C."/>
            <person name="Singh N.K."/>
            <person name="Rekha P.D."/>
            <person name="Raman K."/>
            <person name="Hugenholtz P."/>
            <person name="Venkateswaran K."/>
        </authorList>
    </citation>
    <scope>NUCLEOTIDE SEQUENCE [LARGE SCALE GENOMIC DNA]</scope>
    <source>
        <strain evidence="1 2">5B73C</strain>
    </source>
</reference>
<dbReference type="Proteomes" id="UP001281447">
    <property type="component" value="Unassembled WGS sequence"/>
</dbReference>
<organism evidence="1 2">
    <name type="scientific">Tigheibacillus halophilus</name>
    <dbReference type="NCBI Taxonomy" id="361280"/>
    <lineage>
        <taxon>Bacteria</taxon>
        <taxon>Bacillati</taxon>
        <taxon>Bacillota</taxon>
        <taxon>Bacilli</taxon>
        <taxon>Bacillales</taxon>
        <taxon>Bacillaceae</taxon>
        <taxon>Tigheibacillus</taxon>
    </lineage>
</organism>
<gene>
    <name evidence="1" type="ORF">RWE15_12890</name>
</gene>
<accession>A0ABU5C738</accession>
<keyword evidence="2" id="KW-1185">Reference proteome</keyword>
<sequence length="64" mass="6943">MDTIIEKTGTATLTLANATGPTPFPTKMPSITMLTDISIIPSNVGMKYWKKLLNADCVSNLPFK</sequence>
<proteinExistence type="predicted"/>
<name>A0ABU5C738_9BACI</name>
<protein>
    <submittedName>
        <fullName evidence="1">Uncharacterized protein</fullName>
    </submittedName>
</protein>
<dbReference type="EMBL" id="JAWDIP010000003">
    <property type="protein sequence ID" value="MDY0395150.1"/>
    <property type="molecule type" value="Genomic_DNA"/>
</dbReference>
<evidence type="ECO:0000313" key="2">
    <source>
        <dbReference type="Proteomes" id="UP001281447"/>
    </source>
</evidence>